<comment type="caution">
    <text evidence="1">The sequence shown here is derived from an EMBL/GenBank/DDBJ whole genome shotgun (WGS) entry which is preliminary data.</text>
</comment>
<gene>
    <name evidence="1" type="ORF">EZS28_002712</name>
</gene>
<sequence>MSNVCIDEKLLDAAGLSDFQELYAYVKERQSKPIGELPQPVPIGDQTLQQRLKNNDDIIYDSGDGSNEEFEPPVPNAITKLDLISLLERQSFLASSGSDPQLIVYGDKIPLTASNATTGLFPGGPDLIIGLYVELLPESVLKNLVCNIKPITISIKNYVITEVTANMAGYKATDTCHNRVRQFKRQRPFIVLALPVEIIVISNDCYINDLLFEAIDVFDDALTKPRNTVTRRLNPHSDFTSFLMTLQYQRNSYRAFTFDALDTPNQNTSVELRGAPIYHGATDSYYNVDTSGKRPPPPILCKVHDTFWLFLPAAGGSCIYDTNHSFDEIFGSLTG</sequence>
<dbReference type="AlphaFoldDB" id="A0A5J4X3I8"/>
<name>A0A5J4X3I8_9EUKA</name>
<reference evidence="1 2" key="1">
    <citation type="submission" date="2019-03" db="EMBL/GenBank/DDBJ databases">
        <title>Single cell metagenomics reveals metabolic interactions within the superorganism composed of flagellate Streblomastix strix and complex community of Bacteroidetes bacteria on its surface.</title>
        <authorList>
            <person name="Treitli S.C."/>
            <person name="Kolisko M."/>
            <person name="Husnik F."/>
            <person name="Keeling P."/>
            <person name="Hampl V."/>
        </authorList>
    </citation>
    <scope>NUCLEOTIDE SEQUENCE [LARGE SCALE GENOMIC DNA]</scope>
    <source>
        <strain evidence="1">ST1C</strain>
    </source>
</reference>
<accession>A0A5J4X3I8</accession>
<evidence type="ECO:0000313" key="2">
    <source>
        <dbReference type="Proteomes" id="UP000324800"/>
    </source>
</evidence>
<dbReference type="Proteomes" id="UP000324800">
    <property type="component" value="Unassembled WGS sequence"/>
</dbReference>
<dbReference type="OrthoDB" id="10500762at2759"/>
<evidence type="ECO:0000313" key="1">
    <source>
        <dbReference type="EMBL" id="KAA6401770.1"/>
    </source>
</evidence>
<dbReference type="EMBL" id="SNRW01000337">
    <property type="protein sequence ID" value="KAA6401770.1"/>
    <property type="molecule type" value="Genomic_DNA"/>
</dbReference>
<proteinExistence type="predicted"/>
<organism evidence="1 2">
    <name type="scientific">Streblomastix strix</name>
    <dbReference type="NCBI Taxonomy" id="222440"/>
    <lineage>
        <taxon>Eukaryota</taxon>
        <taxon>Metamonada</taxon>
        <taxon>Preaxostyla</taxon>
        <taxon>Oxymonadida</taxon>
        <taxon>Streblomastigidae</taxon>
        <taxon>Streblomastix</taxon>
    </lineage>
</organism>
<protein>
    <submittedName>
        <fullName evidence="1">Uncharacterized protein</fullName>
    </submittedName>
</protein>